<evidence type="ECO:0000256" key="2">
    <source>
        <dbReference type="ARBA" id="ARBA00022741"/>
    </source>
</evidence>
<evidence type="ECO:0000313" key="8">
    <source>
        <dbReference type="EMBL" id="KAK9142179.1"/>
    </source>
</evidence>
<keyword evidence="9" id="KW-1185">Reference proteome</keyword>
<sequence>MLLREFLGELDLASYSVLKADEAHESTRSTYTLFGLFKDIARFRTDLKMLISSATLDAENFSDYFDSAPFFKIPVRRFPVEIFYTKALKADYLDAIVVAALQIHVKEPSELIICPVYANLPTELQDKIFEPTPKGARKVVLATNIAETSLTIDGINYLIDPGFCKMKSYDPQTSMKSLLVITISKASALQKVGRPGRTCPGNFFHLYTDFNYHNDLEDNTVLEMQRTNLANVVLTLKNLGIHDLIHFDFMDRPSSEALIT</sequence>
<gene>
    <name evidence="8" type="ORF">Syun_011579</name>
</gene>
<dbReference type="FunFam" id="1.10.10.2130:FF:000001">
    <property type="entry name" value="Pre-mRNA-splicing factor ATP-dependent RNA helicase"/>
    <property type="match status" value="1"/>
</dbReference>
<dbReference type="SUPFAM" id="SSF52540">
    <property type="entry name" value="P-loop containing nucleoside triphosphate hydrolases"/>
    <property type="match status" value="1"/>
</dbReference>
<evidence type="ECO:0000256" key="6">
    <source>
        <dbReference type="ARBA" id="ARBA00047984"/>
    </source>
</evidence>
<reference evidence="8 9" key="1">
    <citation type="submission" date="2024-01" db="EMBL/GenBank/DDBJ databases">
        <title>Genome assemblies of Stephania.</title>
        <authorList>
            <person name="Yang L."/>
        </authorList>
    </citation>
    <scope>NUCLEOTIDE SEQUENCE [LARGE SCALE GENOMIC DNA]</scope>
    <source>
        <strain evidence="8">YNDBR</strain>
        <tissue evidence="8">Leaf</tissue>
    </source>
</reference>
<name>A0AAP0PGL8_9MAGN</name>
<keyword evidence="5" id="KW-0067">ATP-binding</keyword>
<dbReference type="GO" id="GO:0071013">
    <property type="term" value="C:catalytic step 2 spliceosome"/>
    <property type="evidence" value="ECO:0007669"/>
    <property type="project" value="TreeGrafter"/>
</dbReference>
<dbReference type="InterPro" id="IPR042035">
    <property type="entry name" value="DEAH_win-hel_dom"/>
</dbReference>
<evidence type="ECO:0000256" key="3">
    <source>
        <dbReference type="ARBA" id="ARBA00022801"/>
    </source>
</evidence>
<dbReference type="Gene3D" id="1.10.10.2130">
    <property type="entry name" value="DEAH helicase family, winged-helix domain"/>
    <property type="match status" value="1"/>
</dbReference>
<dbReference type="PROSITE" id="PS51194">
    <property type="entry name" value="HELICASE_CTER"/>
    <property type="match status" value="1"/>
</dbReference>
<dbReference type="GO" id="GO:0005524">
    <property type="term" value="F:ATP binding"/>
    <property type="evidence" value="ECO:0007669"/>
    <property type="project" value="UniProtKB-KW"/>
</dbReference>
<dbReference type="AlphaFoldDB" id="A0AAP0PGL8"/>
<proteinExistence type="predicted"/>
<accession>A0AAP0PGL8</accession>
<protein>
    <recommendedName>
        <fullName evidence="1">RNA helicase</fullName>
        <ecNumber evidence="1">3.6.4.13</ecNumber>
    </recommendedName>
</protein>
<feature type="domain" description="Helicase C-terminal" evidence="7">
    <location>
        <begin position="60"/>
        <end position="240"/>
    </location>
</feature>
<comment type="catalytic activity">
    <reaction evidence="6">
        <text>ATP + H2O = ADP + phosphate + H(+)</text>
        <dbReference type="Rhea" id="RHEA:13065"/>
        <dbReference type="ChEBI" id="CHEBI:15377"/>
        <dbReference type="ChEBI" id="CHEBI:15378"/>
        <dbReference type="ChEBI" id="CHEBI:30616"/>
        <dbReference type="ChEBI" id="CHEBI:43474"/>
        <dbReference type="ChEBI" id="CHEBI:456216"/>
        <dbReference type="EC" id="3.6.4.13"/>
    </reaction>
</comment>
<dbReference type="PANTHER" id="PTHR18934">
    <property type="entry name" value="ATP-DEPENDENT RNA HELICASE"/>
    <property type="match status" value="1"/>
</dbReference>
<keyword evidence="2" id="KW-0547">Nucleotide-binding</keyword>
<dbReference type="Gene3D" id="3.40.50.300">
    <property type="entry name" value="P-loop containing nucleotide triphosphate hydrolases"/>
    <property type="match status" value="2"/>
</dbReference>
<dbReference type="EC" id="3.6.4.13" evidence="1"/>
<dbReference type="CDD" id="cd18791">
    <property type="entry name" value="SF2_C_RHA"/>
    <property type="match status" value="1"/>
</dbReference>
<evidence type="ECO:0000256" key="1">
    <source>
        <dbReference type="ARBA" id="ARBA00012552"/>
    </source>
</evidence>
<evidence type="ECO:0000256" key="5">
    <source>
        <dbReference type="ARBA" id="ARBA00022840"/>
    </source>
</evidence>
<keyword evidence="3" id="KW-0378">Hydrolase</keyword>
<dbReference type="GO" id="GO:0003723">
    <property type="term" value="F:RNA binding"/>
    <property type="evidence" value="ECO:0007669"/>
    <property type="project" value="TreeGrafter"/>
</dbReference>
<dbReference type="EMBL" id="JBBNAF010000005">
    <property type="protein sequence ID" value="KAK9142179.1"/>
    <property type="molecule type" value="Genomic_DNA"/>
</dbReference>
<dbReference type="Proteomes" id="UP001420932">
    <property type="component" value="Unassembled WGS sequence"/>
</dbReference>
<dbReference type="GO" id="GO:0016787">
    <property type="term" value="F:hydrolase activity"/>
    <property type="evidence" value="ECO:0007669"/>
    <property type="project" value="UniProtKB-KW"/>
</dbReference>
<evidence type="ECO:0000259" key="7">
    <source>
        <dbReference type="PROSITE" id="PS51194"/>
    </source>
</evidence>
<evidence type="ECO:0000313" key="9">
    <source>
        <dbReference type="Proteomes" id="UP001420932"/>
    </source>
</evidence>
<comment type="caution">
    <text evidence="8">The sequence shown here is derived from an EMBL/GenBank/DDBJ whole genome shotgun (WGS) entry which is preliminary data.</text>
</comment>
<keyword evidence="4" id="KW-0347">Helicase</keyword>
<dbReference type="SMART" id="SM00490">
    <property type="entry name" value="HELICc"/>
    <property type="match status" value="1"/>
</dbReference>
<evidence type="ECO:0000256" key="4">
    <source>
        <dbReference type="ARBA" id="ARBA00022806"/>
    </source>
</evidence>
<dbReference type="InterPro" id="IPR001650">
    <property type="entry name" value="Helicase_C-like"/>
</dbReference>
<organism evidence="8 9">
    <name type="scientific">Stephania yunnanensis</name>
    <dbReference type="NCBI Taxonomy" id="152371"/>
    <lineage>
        <taxon>Eukaryota</taxon>
        <taxon>Viridiplantae</taxon>
        <taxon>Streptophyta</taxon>
        <taxon>Embryophyta</taxon>
        <taxon>Tracheophyta</taxon>
        <taxon>Spermatophyta</taxon>
        <taxon>Magnoliopsida</taxon>
        <taxon>Ranunculales</taxon>
        <taxon>Menispermaceae</taxon>
        <taxon>Menispermoideae</taxon>
        <taxon>Cissampelideae</taxon>
        <taxon>Stephania</taxon>
    </lineage>
</organism>
<dbReference type="GO" id="GO:0003724">
    <property type="term" value="F:RNA helicase activity"/>
    <property type="evidence" value="ECO:0007669"/>
    <property type="project" value="UniProtKB-EC"/>
</dbReference>
<dbReference type="Pfam" id="PF00271">
    <property type="entry name" value="Helicase_C"/>
    <property type="match status" value="1"/>
</dbReference>
<dbReference type="PANTHER" id="PTHR18934:SF83">
    <property type="entry name" value="PRE-MRNA-SPLICING FACTOR ATP-DEPENDENT RNA HELICASE DHX16"/>
    <property type="match status" value="1"/>
</dbReference>
<dbReference type="InterPro" id="IPR027417">
    <property type="entry name" value="P-loop_NTPase"/>
</dbReference>